<comment type="caution">
    <text evidence="1">The sequence shown here is derived from an EMBL/GenBank/DDBJ whole genome shotgun (WGS) entry which is preliminary data.</text>
</comment>
<evidence type="ECO:0000313" key="2">
    <source>
        <dbReference type="Proteomes" id="UP001501509"/>
    </source>
</evidence>
<reference evidence="2" key="1">
    <citation type="journal article" date="2019" name="Int. J. Syst. Evol. Microbiol.">
        <title>The Global Catalogue of Microorganisms (GCM) 10K type strain sequencing project: providing services to taxonomists for standard genome sequencing and annotation.</title>
        <authorList>
            <consortium name="The Broad Institute Genomics Platform"/>
            <consortium name="The Broad Institute Genome Sequencing Center for Infectious Disease"/>
            <person name="Wu L."/>
            <person name="Ma J."/>
        </authorList>
    </citation>
    <scope>NUCLEOTIDE SEQUENCE [LARGE SCALE GENOMIC DNA]</scope>
    <source>
        <strain evidence="2">JCM 6833</strain>
    </source>
</reference>
<organism evidence="1 2">
    <name type="scientific">Actinomadura fulvescens</name>
    <dbReference type="NCBI Taxonomy" id="46160"/>
    <lineage>
        <taxon>Bacteria</taxon>
        <taxon>Bacillati</taxon>
        <taxon>Actinomycetota</taxon>
        <taxon>Actinomycetes</taxon>
        <taxon>Streptosporangiales</taxon>
        <taxon>Thermomonosporaceae</taxon>
        <taxon>Actinomadura</taxon>
    </lineage>
</organism>
<keyword evidence="2" id="KW-1185">Reference proteome</keyword>
<proteinExistence type="predicted"/>
<evidence type="ECO:0000313" key="1">
    <source>
        <dbReference type="EMBL" id="GAA2639670.1"/>
    </source>
</evidence>
<sequence>MADKALAEAERVRRVRRVDAVDISAVAEMISDGGVDAAEVVLSGCRIGWWVVRLGGERRSTSGRSGP</sequence>
<protein>
    <submittedName>
        <fullName evidence="1">Uncharacterized protein</fullName>
    </submittedName>
</protein>
<dbReference type="Proteomes" id="UP001501509">
    <property type="component" value="Unassembled WGS sequence"/>
</dbReference>
<dbReference type="EMBL" id="BAAATD010000030">
    <property type="protein sequence ID" value="GAA2639670.1"/>
    <property type="molecule type" value="Genomic_DNA"/>
</dbReference>
<name>A0ABP6DA67_9ACTN</name>
<accession>A0ABP6DA67</accession>
<gene>
    <name evidence="1" type="ORF">GCM10010411_94910</name>
</gene>